<dbReference type="CDD" id="cd09870">
    <property type="entry name" value="PIN_YEN1"/>
    <property type="match status" value="1"/>
</dbReference>
<dbReference type="Proteomes" id="UP000076532">
    <property type="component" value="Unassembled WGS sequence"/>
</dbReference>
<gene>
    <name evidence="5" type="ORF">FIBSPDRAFT_947097</name>
</gene>
<organism evidence="5 6">
    <name type="scientific">Athelia psychrophila</name>
    <dbReference type="NCBI Taxonomy" id="1759441"/>
    <lineage>
        <taxon>Eukaryota</taxon>
        <taxon>Fungi</taxon>
        <taxon>Dikarya</taxon>
        <taxon>Basidiomycota</taxon>
        <taxon>Agaricomycotina</taxon>
        <taxon>Agaricomycetes</taxon>
        <taxon>Agaricomycetidae</taxon>
        <taxon>Atheliales</taxon>
        <taxon>Atheliaceae</taxon>
        <taxon>Athelia</taxon>
    </lineage>
</organism>
<dbReference type="SMART" id="SM00484">
    <property type="entry name" value="XPGI"/>
    <property type="match status" value="1"/>
</dbReference>
<keyword evidence="6" id="KW-1185">Reference proteome</keyword>
<dbReference type="InterPro" id="IPR006084">
    <property type="entry name" value="XPG/Rad2"/>
</dbReference>
<dbReference type="Gene3D" id="3.40.50.1010">
    <property type="entry name" value="5'-nuclease"/>
    <property type="match status" value="2"/>
</dbReference>
<evidence type="ECO:0000256" key="3">
    <source>
        <dbReference type="SAM" id="MobiDB-lite"/>
    </source>
</evidence>
<dbReference type="STRING" id="436010.A0A166S731"/>
<dbReference type="AlphaFoldDB" id="A0A166S731"/>
<dbReference type="PRINTS" id="PR00853">
    <property type="entry name" value="XPGRADSUPER"/>
</dbReference>
<dbReference type="Pfam" id="PF00752">
    <property type="entry name" value="XPG_N"/>
    <property type="match status" value="1"/>
</dbReference>
<name>A0A166S731_9AGAM</name>
<reference evidence="5 6" key="1">
    <citation type="journal article" date="2016" name="Mol. Biol. Evol.">
        <title>Comparative Genomics of Early-Diverging Mushroom-Forming Fungi Provides Insights into the Origins of Lignocellulose Decay Capabilities.</title>
        <authorList>
            <person name="Nagy L.G."/>
            <person name="Riley R."/>
            <person name="Tritt A."/>
            <person name="Adam C."/>
            <person name="Daum C."/>
            <person name="Floudas D."/>
            <person name="Sun H."/>
            <person name="Yadav J.S."/>
            <person name="Pangilinan J."/>
            <person name="Larsson K.H."/>
            <person name="Matsuura K."/>
            <person name="Barry K."/>
            <person name="Labutti K."/>
            <person name="Kuo R."/>
            <person name="Ohm R.A."/>
            <person name="Bhattacharya S.S."/>
            <person name="Shirouzu T."/>
            <person name="Yoshinaga Y."/>
            <person name="Martin F.M."/>
            <person name="Grigoriev I.V."/>
            <person name="Hibbett D.S."/>
        </authorList>
    </citation>
    <scope>NUCLEOTIDE SEQUENCE [LARGE SCALE GENOMIC DNA]</scope>
    <source>
        <strain evidence="5 6">CBS 109695</strain>
    </source>
</reference>
<dbReference type="PANTHER" id="PTHR11081:SF75">
    <property type="entry name" value="ENDONUCLEASE, PUTATIVE (AFU_ORTHOLOGUE AFUA_3G13260)-RELATED"/>
    <property type="match status" value="1"/>
</dbReference>
<dbReference type="SUPFAM" id="SSF88723">
    <property type="entry name" value="PIN domain-like"/>
    <property type="match status" value="1"/>
</dbReference>
<feature type="region of interest" description="Disordered" evidence="3">
    <location>
        <begin position="517"/>
        <end position="564"/>
    </location>
</feature>
<evidence type="ECO:0000313" key="5">
    <source>
        <dbReference type="EMBL" id="KZP29091.1"/>
    </source>
</evidence>
<sequence length="593" mass="64232">MGVTGLWDTIAPAARVENLHKLVIREGFEVKRDRAFRMGIDISVWLEALQRTTGLHISVNTGQNAVLKAFFWRLTHLLSLPVAVVFVFDGPDRPSIKRGKHVKGTPHWMENGTKSLIEAFGFQHTTALGEAEAELASMNMAGVIDVVVTDDADALVFGAVSFIYHTIFRWNERQDKGAVTLYQAENIQSKVHNMMNHEGLILFALLAGGDYDKGIENCGKSTAFGVVKYGLGAELHMATSSLDVEVALAAWRNRLREVLSSDPEGITGGRRPAAANHISNTFPDQDVLEAYTRPLCSLRKGPCTPEPMLTLPDLARIAKLCEQYFEWATPGNISDKFSMHVWPGAILRMILADITAAEASPASDTSTAPISATTPAILRKRGTHGITEYKVAFPSANLLEASQTMLHELPAGSEMKRLRDDGGGNNNSGILEVWIPSTIFDTWTAGRISPQLLINGCEDGATSPLKKVRKLSPGARLHSAMQNSTPEFNPLSSSQHHSAGPSDLLDIASETDSIFSRDDERNVILEGTSTPPPQYQRHDPAAVIDLTGDTPPPPPVASRAQSVSSSVVDLTGPSSPISVPRSLVGTVIDLTEE</sequence>
<evidence type="ECO:0000259" key="4">
    <source>
        <dbReference type="SMART" id="SM00484"/>
    </source>
</evidence>
<dbReference type="GO" id="GO:0017108">
    <property type="term" value="F:5'-flap endonuclease activity"/>
    <property type="evidence" value="ECO:0007669"/>
    <property type="project" value="TreeGrafter"/>
</dbReference>
<dbReference type="InterPro" id="IPR006086">
    <property type="entry name" value="XPG-I_dom"/>
</dbReference>
<accession>A0A166S731</accession>
<dbReference type="InterPro" id="IPR006085">
    <property type="entry name" value="XPG_DNA_repair_N"/>
</dbReference>
<dbReference type="GO" id="GO:0006281">
    <property type="term" value="P:DNA repair"/>
    <property type="evidence" value="ECO:0007669"/>
    <property type="project" value="UniProtKB-ARBA"/>
</dbReference>
<protein>
    <submittedName>
        <fullName evidence="5">PIN domain-like protein</fullName>
    </submittedName>
</protein>
<dbReference type="OrthoDB" id="2959108at2759"/>
<evidence type="ECO:0000313" key="6">
    <source>
        <dbReference type="Proteomes" id="UP000076532"/>
    </source>
</evidence>
<keyword evidence="1" id="KW-0540">Nuclease</keyword>
<dbReference type="Pfam" id="PF00867">
    <property type="entry name" value="XPG_I"/>
    <property type="match status" value="1"/>
</dbReference>
<dbReference type="InterPro" id="IPR036279">
    <property type="entry name" value="5-3_exonuclease_C_sf"/>
</dbReference>
<dbReference type="InterPro" id="IPR029060">
    <property type="entry name" value="PIN-like_dom_sf"/>
</dbReference>
<keyword evidence="2" id="KW-0378">Hydrolase</keyword>
<feature type="domain" description="XPG-I" evidence="4">
    <location>
        <begin position="118"/>
        <end position="193"/>
    </location>
</feature>
<proteinExistence type="predicted"/>
<dbReference type="PANTHER" id="PTHR11081">
    <property type="entry name" value="FLAP ENDONUCLEASE FAMILY MEMBER"/>
    <property type="match status" value="1"/>
</dbReference>
<dbReference type="EMBL" id="KV417500">
    <property type="protein sequence ID" value="KZP29091.1"/>
    <property type="molecule type" value="Genomic_DNA"/>
</dbReference>
<dbReference type="SUPFAM" id="SSF47807">
    <property type="entry name" value="5' to 3' exonuclease, C-terminal subdomain"/>
    <property type="match status" value="1"/>
</dbReference>
<evidence type="ECO:0000256" key="2">
    <source>
        <dbReference type="ARBA" id="ARBA00022801"/>
    </source>
</evidence>
<feature type="region of interest" description="Disordered" evidence="3">
    <location>
        <begin position="472"/>
        <end position="504"/>
    </location>
</feature>
<evidence type="ECO:0000256" key="1">
    <source>
        <dbReference type="ARBA" id="ARBA00022722"/>
    </source>
</evidence>
<feature type="compositionally biased region" description="Polar residues" evidence="3">
    <location>
        <begin position="480"/>
        <end position="497"/>
    </location>
</feature>
<dbReference type="Gene3D" id="1.10.150.20">
    <property type="entry name" value="5' to 3' exonuclease, C-terminal subdomain"/>
    <property type="match status" value="1"/>
</dbReference>